<evidence type="ECO:0000256" key="8">
    <source>
        <dbReference type="SAM" id="Phobius"/>
    </source>
</evidence>
<dbReference type="PRINTS" id="PR01036">
    <property type="entry name" value="TCRTETB"/>
</dbReference>
<feature type="region of interest" description="Disordered" evidence="7">
    <location>
        <begin position="1"/>
        <end position="25"/>
    </location>
</feature>
<keyword evidence="6 8" id="KW-0472">Membrane</keyword>
<dbReference type="Proteomes" id="UP000033640">
    <property type="component" value="Unassembled WGS sequence"/>
</dbReference>
<dbReference type="InterPro" id="IPR020846">
    <property type="entry name" value="MFS_dom"/>
</dbReference>
<dbReference type="SUPFAM" id="SSF103473">
    <property type="entry name" value="MFS general substrate transporter"/>
    <property type="match status" value="1"/>
</dbReference>
<dbReference type="PATRIC" id="fig|82380.11.peg.504"/>
<feature type="transmembrane region" description="Helical" evidence="8">
    <location>
        <begin position="220"/>
        <end position="239"/>
    </location>
</feature>
<feature type="transmembrane region" description="Helical" evidence="8">
    <location>
        <begin position="424"/>
        <end position="443"/>
    </location>
</feature>
<name>A0A0F0LFH0_9MICO</name>
<evidence type="ECO:0000313" key="11">
    <source>
        <dbReference type="Proteomes" id="UP000033640"/>
    </source>
</evidence>
<organism evidence="10 11">
    <name type="scientific">Microbacterium oxydans</name>
    <dbReference type="NCBI Taxonomy" id="82380"/>
    <lineage>
        <taxon>Bacteria</taxon>
        <taxon>Bacillati</taxon>
        <taxon>Actinomycetota</taxon>
        <taxon>Actinomycetes</taxon>
        <taxon>Micrococcales</taxon>
        <taxon>Microbacteriaceae</taxon>
        <taxon>Microbacterium</taxon>
    </lineage>
</organism>
<feature type="transmembrane region" description="Helical" evidence="8">
    <location>
        <begin position="376"/>
        <end position="403"/>
    </location>
</feature>
<dbReference type="RefSeq" id="WP_082071481.1">
    <property type="nucleotide sequence ID" value="NZ_JYIW01000017.1"/>
</dbReference>
<evidence type="ECO:0000256" key="3">
    <source>
        <dbReference type="ARBA" id="ARBA00022475"/>
    </source>
</evidence>
<dbReference type="Gene3D" id="1.20.1720.10">
    <property type="entry name" value="Multidrug resistance protein D"/>
    <property type="match status" value="1"/>
</dbReference>
<feature type="transmembrane region" description="Helical" evidence="8">
    <location>
        <begin position="327"/>
        <end position="345"/>
    </location>
</feature>
<keyword evidence="5 8" id="KW-1133">Transmembrane helix</keyword>
<feature type="transmembrane region" description="Helical" evidence="8">
    <location>
        <begin position="352"/>
        <end position="370"/>
    </location>
</feature>
<sequence length="482" mass="48583">MTTPTRTTPTQSSRRAQTTTPSAPRSTRRWLALGILALAQFLVVLDASIVNIALPVLGRQLGMDTLALAWVITAYVLAFGGLLLLGGRLADRYGHRRVFLIGTAGFVAASAIAGLSISSEMLLAARALQGASAALLAPAALALLTQLFPDNTERTKALGVWGAVAGIGSAAGVLLGGVLTATLGWQSVFFVNVPVGAIVLIAIPLLITRDGIRSQGRLDAAGAITVTAALVALVGAFSAVEQLGFLHPLPIVLFVAAVTLGFAFVMIERRSPEPLVPLSVFRNRTLALGNVVMLLAGAAMVALFFALSVFMQAVLGYDALAAGLSQLPLAGALVLVAGSVPAVIARLGSRPVLIGSLLVLAGGLVWLAFAPSDAAFLVHLLGPTLLIGIGLGGAFVATTQLAVEGVDGGEAGLAGGLINTSQQIGGAVGLAVLGTIAGLRTAALEAGGATTADAVTGGFAWLFVGAAVLAVVGAGVVAIWRR</sequence>
<dbReference type="PROSITE" id="PS50850">
    <property type="entry name" value="MFS"/>
    <property type="match status" value="1"/>
</dbReference>
<dbReference type="Pfam" id="PF07690">
    <property type="entry name" value="MFS_1"/>
    <property type="match status" value="1"/>
</dbReference>
<feature type="transmembrane region" description="Helical" evidence="8">
    <location>
        <begin position="245"/>
        <end position="267"/>
    </location>
</feature>
<feature type="transmembrane region" description="Helical" evidence="8">
    <location>
        <begin position="123"/>
        <end position="145"/>
    </location>
</feature>
<evidence type="ECO:0000313" key="10">
    <source>
        <dbReference type="EMBL" id="KJL31035.1"/>
    </source>
</evidence>
<feature type="transmembrane region" description="Helical" evidence="8">
    <location>
        <begin position="288"/>
        <end position="315"/>
    </location>
</feature>
<evidence type="ECO:0000256" key="4">
    <source>
        <dbReference type="ARBA" id="ARBA00022692"/>
    </source>
</evidence>
<evidence type="ECO:0000256" key="6">
    <source>
        <dbReference type="ARBA" id="ARBA00023136"/>
    </source>
</evidence>
<dbReference type="PANTHER" id="PTHR42718:SF46">
    <property type="entry name" value="BLR6921 PROTEIN"/>
    <property type="match status" value="1"/>
</dbReference>
<dbReference type="OrthoDB" id="7375466at2"/>
<evidence type="ECO:0000259" key="9">
    <source>
        <dbReference type="PROSITE" id="PS50850"/>
    </source>
</evidence>
<dbReference type="AlphaFoldDB" id="A0A0F0LFH0"/>
<keyword evidence="4 8" id="KW-0812">Transmembrane</keyword>
<dbReference type="CDD" id="cd17321">
    <property type="entry name" value="MFS_MMR_MDR_like"/>
    <property type="match status" value="1"/>
</dbReference>
<keyword evidence="3" id="KW-1003">Cell membrane</keyword>
<keyword evidence="2" id="KW-0813">Transport</keyword>
<accession>A0A0F0LFH0</accession>
<feature type="transmembrane region" description="Helical" evidence="8">
    <location>
        <begin position="66"/>
        <end position="86"/>
    </location>
</feature>
<protein>
    <submittedName>
        <fullName evidence="10">Putative MFS-type transporter EfpA</fullName>
    </submittedName>
</protein>
<comment type="subcellular location">
    <subcellularLocation>
        <location evidence="1">Cell membrane</location>
        <topology evidence="1">Multi-pass membrane protein</topology>
    </subcellularLocation>
</comment>
<evidence type="ECO:0000256" key="7">
    <source>
        <dbReference type="SAM" id="MobiDB-lite"/>
    </source>
</evidence>
<comment type="caution">
    <text evidence="10">The sequence shown here is derived from an EMBL/GenBank/DDBJ whole genome shotgun (WGS) entry which is preliminary data.</text>
</comment>
<dbReference type="Gene3D" id="1.20.1250.20">
    <property type="entry name" value="MFS general substrate transporter like domains"/>
    <property type="match status" value="1"/>
</dbReference>
<gene>
    <name evidence="10" type="primary">efpA_1</name>
    <name evidence="10" type="ORF">RS83_00486</name>
</gene>
<proteinExistence type="predicted"/>
<dbReference type="EMBL" id="JYIW01000017">
    <property type="protein sequence ID" value="KJL31035.1"/>
    <property type="molecule type" value="Genomic_DNA"/>
</dbReference>
<reference evidence="10 11" key="1">
    <citation type="submission" date="2015-02" db="EMBL/GenBank/DDBJ databases">
        <title>Draft genome sequences of ten Microbacterium spp. with emphasis on heavy metal contaminated environments.</title>
        <authorList>
            <person name="Corretto E."/>
        </authorList>
    </citation>
    <scope>NUCLEOTIDE SEQUENCE [LARGE SCALE GENOMIC DNA]</scope>
    <source>
        <strain evidence="10 11">BEL4b</strain>
    </source>
</reference>
<feature type="transmembrane region" description="Helical" evidence="8">
    <location>
        <begin position="458"/>
        <end position="480"/>
    </location>
</feature>
<feature type="transmembrane region" description="Helical" evidence="8">
    <location>
        <begin position="30"/>
        <end position="54"/>
    </location>
</feature>
<dbReference type="GO" id="GO:0022857">
    <property type="term" value="F:transmembrane transporter activity"/>
    <property type="evidence" value="ECO:0007669"/>
    <property type="project" value="InterPro"/>
</dbReference>
<feature type="transmembrane region" description="Helical" evidence="8">
    <location>
        <begin position="98"/>
        <end position="117"/>
    </location>
</feature>
<feature type="transmembrane region" description="Helical" evidence="8">
    <location>
        <begin position="157"/>
        <end position="183"/>
    </location>
</feature>
<feature type="transmembrane region" description="Helical" evidence="8">
    <location>
        <begin position="189"/>
        <end position="208"/>
    </location>
</feature>
<dbReference type="InterPro" id="IPR036259">
    <property type="entry name" value="MFS_trans_sf"/>
</dbReference>
<evidence type="ECO:0000256" key="5">
    <source>
        <dbReference type="ARBA" id="ARBA00022989"/>
    </source>
</evidence>
<dbReference type="GO" id="GO:0005886">
    <property type="term" value="C:plasma membrane"/>
    <property type="evidence" value="ECO:0007669"/>
    <property type="project" value="UniProtKB-SubCell"/>
</dbReference>
<feature type="domain" description="Major facilitator superfamily (MFS) profile" evidence="9">
    <location>
        <begin position="32"/>
        <end position="482"/>
    </location>
</feature>
<dbReference type="PANTHER" id="PTHR42718">
    <property type="entry name" value="MAJOR FACILITATOR SUPERFAMILY MULTIDRUG TRANSPORTER MFSC"/>
    <property type="match status" value="1"/>
</dbReference>
<dbReference type="InterPro" id="IPR011701">
    <property type="entry name" value="MFS"/>
</dbReference>
<evidence type="ECO:0000256" key="2">
    <source>
        <dbReference type="ARBA" id="ARBA00022448"/>
    </source>
</evidence>
<evidence type="ECO:0000256" key="1">
    <source>
        <dbReference type="ARBA" id="ARBA00004651"/>
    </source>
</evidence>